<evidence type="ECO:0000256" key="2">
    <source>
        <dbReference type="ARBA" id="ARBA00022741"/>
    </source>
</evidence>
<dbReference type="AlphaFoldDB" id="A0A8J3DBJ7"/>
<dbReference type="PROSITE" id="PS00211">
    <property type="entry name" value="ABC_TRANSPORTER_1"/>
    <property type="match status" value="1"/>
</dbReference>
<dbReference type="InterPro" id="IPR003439">
    <property type="entry name" value="ABC_transporter-like_ATP-bd"/>
</dbReference>
<dbReference type="SMART" id="SM00382">
    <property type="entry name" value="AAA"/>
    <property type="match status" value="1"/>
</dbReference>
<dbReference type="CDD" id="cd03255">
    <property type="entry name" value="ABC_MJ0796_LolCDE_FtsE"/>
    <property type="match status" value="1"/>
</dbReference>
<reference evidence="6" key="1">
    <citation type="journal article" date="2014" name="Int. J. Syst. Evol. Microbiol.">
        <title>Complete genome sequence of Corynebacterium casei LMG S-19264T (=DSM 44701T), isolated from a smear-ripened cheese.</title>
        <authorList>
            <consortium name="US DOE Joint Genome Institute (JGI-PGF)"/>
            <person name="Walter F."/>
            <person name="Albersmeier A."/>
            <person name="Kalinowski J."/>
            <person name="Ruckert C."/>
        </authorList>
    </citation>
    <scope>NUCLEOTIDE SEQUENCE</scope>
    <source>
        <strain evidence="6">KCTC 12870</strain>
    </source>
</reference>
<dbReference type="InterPro" id="IPR003593">
    <property type="entry name" value="AAA+_ATPase"/>
</dbReference>
<keyword evidence="2" id="KW-0547">Nucleotide-binding</keyword>
<protein>
    <submittedName>
        <fullName evidence="6">ABC transporter</fullName>
    </submittedName>
</protein>
<proteinExistence type="inferred from homology"/>
<evidence type="ECO:0000313" key="6">
    <source>
        <dbReference type="EMBL" id="GHC06255.1"/>
    </source>
</evidence>
<accession>A0A8J3DBJ7</accession>
<dbReference type="PANTHER" id="PTHR24220:SF376">
    <property type="entry name" value="ABC TRANSPORTER"/>
    <property type="match status" value="1"/>
</dbReference>
<name>A0A8J3DBJ7_9BACT</name>
<comment type="caution">
    <text evidence="6">The sequence shown here is derived from an EMBL/GenBank/DDBJ whole genome shotgun (WGS) entry which is preliminary data.</text>
</comment>
<evidence type="ECO:0000313" key="7">
    <source>
        <dbReference type="Proteomes" id="UP000642829"/>
    </source>
</evidence>
<evidence type="ECO:0000256" key="3">
    <source>
        <dbReference type="ARBA" id="ARBA00022840"/>
    </source>
</evidence>
<dbReference type="GO" id="GO:0005524">
    <property type="term" value="F:ATP binding"/>
    <property type="evidence" value="ECO:0007669"/>
    <property type="project" value="UniProtKB-KW"/>
</dbReference>
<dbReference type="GO" id="GO:0016887">
    <property type="term" value="F:ATP hydrolysis activity"/>
    <property type="evidence" value="ECO:0007669"/>
    <property type="project" value="InterPro"/>
</dbReference>
<dbReference type="RefSeq" id="WP_189515526.1">
    <property type="nucleotide sequence ID" value="NZ_BMXG01000015.1"/>
</dbReference>
<dbReference type="EMBL" id="BMXG01000015">
    <property type="protein sequence ID" value="GHC06255.1"/>
    <property type="molecule type" value="Genomic_DNA"/>
</dbReference>
<keyword evidence="7" id="KW-1185">Reference proteome</keyword>
<organism evidence="6 7">
    <name type="scientific">Cerasicoccus arenae</name>
    <dbReference type="NCBI Taxonomy" id="424488"/>
    <lineage>
        <taxon>Bacteria</taxon>
        <taxon>Pseudomonadati</taxon>
        <taxon>Verrucomicrobiota</taxon>
        <taxon>Opitutia</taxon>
        <taxon>Puniceicoccales</taxon>
        <taxon>Cerasicoccaceae</taxon>
        <taxon>Cerasicoccus</taxon>
    </lineage>
</organism>
<dbReference type="Gene3D" id="3.40.50.300">
    <property type="entry name" value="P-loop containing nucleotide triphosphate hydrolases"/>
    <property type="match status" value="1"/>
</dbReference>
<dbReference type="GO" id="GO:0098796">
    <property type="term" value="C:membrane protein complex"/>
    <property type="evidence" value="ECO:0007669"/>
    <property type="project" value="UniProtKB-ARBA"/>
</dbReference>
<evidence type="ECO:0000259" key="5">
    <source>
        <dbReference type="PROSITE" id="PS50893"/>
    </source>
</evidence>
<dbReference type="GO" id="GO:0022857">
    <property type="term" value="F:transmembrane transporter activity"/>
    <property type="evidence" value="ECO:0007669"/>
    <property type="project" value="TreeGrafter"/>
</dbReference>
<dbReference type="InterPro" id="IPR017911">
    <property type="entry name" value="MacB-like_ATP-bd"/>
</dbReference>
<reference evidence="6" key="2">
    <citation type="submission" date="2020-09" db="EMBL/GenBank/DDBJ databases">
        <authorList>
            <person name="Sun Q."/>
            <person name="Kim S."/>
        </authorList>
    </citation>
    <scope>NUCLEOTIDE SEQUENCE</scope>
    <source>
        <strain evidence="6">KCTC 12870</strain>
    </source>
</reference>
<dbReference type="SUPFAM" id="SSF52540">
    <property type="entry name" value="P-loop containing nucleoside triphosphate hydrolases"/>
    <property type="match status" value="1"/>
</dbReference>
<dbReference type="InterPro" id="IPR015854">
    <property type="entry name" value="ABC_transpr_LolD-like"/>
</dbReference>
<evidence type="ECO:0000256" key="1">
    <source>
        <dbReference type="ARBA" id="ARBA00022448"/>
    </source>
</evidence>
<keyword evidence="1" id="KW-0813">Transport</keyword>
<evidence type="ECO:0000256" key="4">
    <source>
        <dbReference type="ARBA" id="ARBA00038388"/>
    </source>
</evidence>
<feature type="domain" description="ABC transporter" evidence="5">
    <location>
        <begin position="4"/>
        <end position="231"/>
    </location>
</feature>
<dbReference type="FunFam" id="3.40.50.300:FF:000032">
    <property type="entry name" value="Export ABC transporter ATP-binding protein"/>
    <property type="match status" value="1"/>
</dbReference>
<keyword evidence="3" id="KW-0067">ATP-binding</keyword>
<dbReference type="GO" id="GO:0005886">
    <property type="term" value="C:plasma membrane"/>
    <property type="evidence" value="ECO:0007669"/>
    <property type="project" value="TreeGrafter"/>
</dbReference>
<dbReference type="Pfam" id="PF00005">
    <property type="entry name" value="ABC_tran"/>
    <property type="match status" value="1"/>
</dbReference>
<dbReference type="InterPro" id="IPR017871">
    <property type="entry name" value="ABC_transporter-like_CS"/>
</dbReference>
<dbReference type="Proteomes" id="UP000642829">
    <property type="component" value="Unassembled WGS sequence"/>
</dbReference>
<dbReference type="InterPro" id="IPR027417">
    <property type="entry name" value="P-loop_NTPase"/>
</dbReference>
<comment type="similarity">
    <text evidence="4">Belongs to the ABC transporter superfamily. Macrolide exporter (TC 3.A.1.122) family.</text>
</comment>
<sequence>MSVIKISDLRYAFGHGETQQTVLHGITADFTQGEITIIAGPSGSGKTTLLKLVAGLRTIQEGSIEIDGQRIETAKQRELVAVRRNIGFIFQSHHLISSLSVVQNVMMPLTFDSKMTPGKARQRALDILGEVDLSDHVHKRPEQLSGGQKQRVAIARALVHQPAIILADEPTASLDGPTGREIVSHLQRLSKEFGNTIVMVTHDNRILDVADRLVTLVDGKLSDHAPTLGEDF</sequence>
<dbReference type="PROSITE" id="PS50893">
    <property type="entry name" value="ABC_TRANSPORTER_2"/>
    <property type="match status" value="1"/>
</dbReference>
<gene>
    <name evidence="6" type="ORF">GCM10007047_24190</name>
</gene>
<dbReference type="PANTHER" id="PTHR24220">
    <property type="entry name" value="IMPORT ATP-BINDING PROTEIN"/>
    <property type="match status" value="1"/>
</dbReference>